<dbReference type="Pfam" id="PF10503">
    <property type="entry name" value="Esterase_PHB"/>
    <property type="match status" value="1"/>
</dbReference>
<dbReference type="EMBL" id="JH921444">
    <property type="protein sequence ID" value="EKD14917.1"/>
    <property type="molecule type" value="Genomic_DNA"/>
</dbReference>
<dbReference type="OrthoDB" id="2425929at2759"/>
<dbReference type="PANTHER" id="PTHR43037">
    <property type="entry name" value="UNNAMED PRODUCT-RELATED"/>
    <property type="match status" value="1"/>
</dbReference>
<evidence type="ECO:0000256" key="1">
    <source>
        <dbReference type="ARBA" id="ARBA00022487"/>
    </source>
</evidence>
<organism evidence="5 6">
    <name type="scientific">Marssonina brunnea f. sp. multigermtubi (strain MB_m1)</name>
    <name type="common">Marssonina leaf spot fungus</name>
    <dbReference type="NCBI Taxonomy" id="1072389"/>
    <lineage>
        <taxon>Eukaryota</taxon>
        <taxon>Fungi</taxon>
        <taxon>Dikarya</taxon>
        <taxon>Ascomycota</taxon>
        <taxon>Pezizomycotina</taxon>
        <taxon>Leotiomycetes</taxon>
        <taxon>Helotiales</taxon>
        <taxon>Drepanopezizaceae</taxon>
        <taxon>Drepanopeziza</taxon>
    </lineage>
</organism>
<gene>
    <name evidence="5" type="ORF">MBM_07128</name>
</gene>
<evidence type="ECO:0000256" key="3">
    <source>
        <dbReference type="ARBA" id="ARBA00022801"/>
    </source>
</evidence>
<feature type="compositionally biased region" description="Low complexity" evidence="4">
    <location>
        <begin position="239"/>
        <end position="274"/>
    </location>
</feature>
<sequence>MHLINVTGPRSIFSSTLYWKCWDVLSPQTLSHDGGGNSQGIVSMVKWTLARYNGDARKVFSIGTSSGAMMTNVLLSSYHEVFAAGSAWAGVAFSCYASNGYAVWSDACATGQITKTGAEWKTIVEAAYPGYHSGWRPKMQIFHGTADTILHPQNLQEEIKEWTAVLDLPSAPVRTLADSPQSGWTTYVYGDSFTAKIAQGVDHNIQTNTTVVLDWFDLTCIGTGRFSRPASGGRSSSMGLPATSLAAATSSKSSTSKSPTSTSTSAATTATGTTQAKYQQCGGAT</sequence>
<evidence type="ECO:0000256" key="2">
    <source>
        <dbReference type="ARBA" id="ARBA00022729"/>
    </source>
</evidence>
<name>K1WR90_MARBU</name>
<keyword evidence="1" id="KW-0719">Serine esterase</keyword>
<dbReference type="GO" id="GO:0005576">
    <property type="term" value="C:extracellular region"/>
    <property type="evidence" value="ECO:0007669"/>
    <property type="project" value="InterPro"/>
</dbReference>
<dbReference type="AlphaFoldDB" id="K1WR90"/>
<dbReference type="GO" id="GO:0052689">
    <property type="term" value="F:carboxylic ester hydrolase activity"/>
    <property type="evidence" value="ECO:0007669"/>
    <property type="project" value="UniProtKB-KW"/>
</dbReference>
<protein>
    <submittedName>
        <fullName evidence="5">Putative acetylxylan esterase 1</fullName>
    </submittedName>
</protein>
<dbReference type="InterPro" id="IPR029058">
    <property type="entry name" value="AB_hydrolase_fold"/>
</dbReference>
<dbReference type="eggNOG" id="ENOG502QTDU">
    <property type="taxonomic scope" value="Eukaryota"/>
</dbReference>
<dbReference type="InterPro" id="IPR050955">
    <property type="entry name" value="Plant_Biomass_Hydrol_Est"/>
</dbReference>
<dbReference type="InterPro" id="IPR010126">
    <property type="entry name" value="Esterase_phb"/>
</dbReference>
<evidence type="ECO:0000313" key="5">
    <source>
        <dbReference type="EMBL" id="EKD14917.1"/>
    </source>
</evidence>
<dbReference type="PANTHER" id="PTHR43037:SF5">
    <property type="entry name" value="FERULOYL ESTERASE"/>
    <property type="match status" value="1"/>
</dbReference>
<dbReference type="Proteomes" id="UP000006753">
    <property type="component" value="Unassembled WGS sequence"/>
</dbReference>
<dbReference type="KEGG" id="mbe:MBM_07128"/>
<proteinExistence type="predicted"/>
<dbReference type="OMA" id="TILHPQN"/>
<keyword evidence="6" id="KW-1185">Reference proteome</keyword>
<feature type="region of interest" description="Disordered" evidence="4">
    <location>
        <begin position="228"/>
        <end position="285"/>
    </location>
</feature>
<dbReference type="HOGENOM" id="CLU_027551_1_1_1"/>
<dbReference type="Gene3D" id="3.40.50.1820">
    <property type="entry name" value="alpha/beta hydrolase"/>
    <property type="match status" value="1"/>
</dbReference>
<keyword evidence="2" id="KW-0732">Signal</keyword>
<evidence type="ECO:0000256" key="4">
    <source>
        <dbReference type="SAM" id="MobiDB-lite"/>
    </source>
</evidence>
<reference evidence="5 6" key="1">
    <citation type="journal article" date="2012" name="BMC Genomics">
        <title>Sequencing the genome of Marssonina brunnea reveals fungus-poplar co-evolution.</title>
        <authorList>
            <person name="Zhu S."/>
            <person name="Cao Y.-Z."/>
            <person name="Jiang C."/>
            <person name="Tan B.-Y."/>
            <person name="Wang Z."/>
            <person name="Feng S."/>
            <person name="Zhang L."/>
            <person name="Su X.-H."/>
            <person name="Brejova B."/>
            <person name="Vinar T."/>
            <person name="Xu M."/>
            <person name="Wang M.-X."/>
            <person name="Zhang S.-G."/>
            <person name="Huang M.-R."/>
            <person name="Wu R."/>
            <person name="Zhou Y."/>
        </authorList>
    </citation>
    <scope>NUCLEOTIDE SEQUENCE [LARGE SCALE GENOMIC DNA]</scope>
    <source>
        <strain evidence="5 6">MB_m1</strain>
    </source>
</reference>
<evidence type="ECO:0000313" key="6">
    <source>
        <dbReference type="Proteomes" id="UP000006753"/>
    </source>
</evidence>
<accession>K1WR90</accession>
<keyword evidence="3" id="KW-0378">Hydrolase</keyword>
<dbReference type="InParanoid" id="K1WR90"/>
<dbReference type="SUPFAM" id="SSF53474">
    <property type="entry name" value="alpha/beta-Hydrolases"/>
    <property type="match status" value="1"/>
</dbReference>